<proteinExistence type="predicted"/>
<reference evidence="1" key="1">
    <citation type="submission" date="2021-02" db="EMBL/GenBank/DDBJ databases">
        <authorList>
            <person name="Nowell W R."/>
        </authorList>
    </citation>
    <scope>NUCLEOTIDE SEQUENCE</scope>
</reference>
<organism evidence="1 2">
    <name type="scientific">Rotaria sordida</name>
    <dbReference type="NCBI Taxonomy" id="392033"/>
    <lineage>
        <taxon>Eukaryota</taxon>
        <taxon>Metazoa</taxon>
        <taxon>Spiralia</taxon>
        <taxon>Gnathifera</taxon>
        <taxon>Rotifera</taxon>
        <taxon>Eurotatoria</taxon>
        <taxon>Bdelloidea</taxon>
        <taxon>Philodinida</taxon>
        <taxon>Philodinidae</taxon>
        <taxon>Rotaria</taxon>
    </lineage>
</organism>
<dbReference type="EMBL" id="CAJOBE010009745">
    <property type="protein sequence ID" value="CAF4092017.1"/>
    <property type="molecule type" value="Genomic_DNA"/>
</dbReference>
<protein>
    <submittedName>
        <fullName evidence="1">Uncharacterized protein</fullName>
    </submittedName>
</protein>
<sequence>MEDDNLLLNIISEPISTKSKLLEKKSVKRKHDVVEEKILNNELTNKKKRHERVKLDLCQGREMKSSKRSSLFANNPTIPHVEDINVETANEEIFGTASSMDTVPVHPHI</sequence>
<evidence type="ECO:0000313" key="2">
    <source>
        <dbReference type="Proteomes" id="UP000663874"/>
    </source>
</evidence>
<dbReference type="Proteomes" id="UP000663874">
    <property type="component" value="Unassembled WGS sequence"/>
</dbReference>
<comment type="caution">
    <text evidence="1">The sequence shown here is derived from an EMBL/GenBank/DDBJ whole genome shotgun (WGS) entry which is preliminary data.</text>
</comment>
<evidence type="ECO:0000313" key="1">
    <source>
        <dbReference type="EMBL" id="CAF4092017.1"/>
    </source>
</evidence>
<dbReference type="AlphaFoldDB" id="A0A819UGW9"/>
<name>A0A819UGW9_9BILA</name>
<accession>A0A819UGW9</accession>
<gene>
    <name evidence="1" type="ORF">FNK824_LOCUS30942</name>
</gene>
<feature type="non-terminal residue" evidence="1">
    <location>
        <position position="1"/>
    </location>
</feature>